<evidence type="ECO:0000313" key="3">
    <source>
        <dbReference type="Proteomes" id="UP000736672"/>
    </source>
</evidence>
<evidence type="ECO:0000313" key="2">
    <source>
        <dbReference type="EMBL" id="KAH7232461.1"/>
    </source>
</evidence>
<dbReference type="OrthoDB" id="5369347at2759"/>
<reference evidence="2" key="1">
    <citation type="journal article" date="2021" name="Nat. Commun.">
        <title>Genetic determinants of endophytism in the Arabidopsis root mycobiome.</title>
        <authorList>
            <person name="Mesny F."/>
            <person name="Miyauchi S."/>
            <person name="Thiergart T."/>
            <person name="Pickel B."/>
            <person name="Atanasova L."/>
            <person name="Karlsson M."/>
            <person name="Huettel B."/>
            <person name="Barry K.W."/>
            <person name="Haridas S."/>
            <person name="Chen C."/>
            <person name="Bauer D."/>
            <person name="Andreopoulos W."/>
            <person name="Pangilinan J."/>
            <person name="LaButti K."/>
            <person name="Riley R."/>
            <person name="Lipzen A."/>
            <person name="Clum A."/>
            <person name="Drula E."/>
            <person name="Henrissat B."/>
            <person name="Kohler A."/>
            <person name="Grigoriev I.V."/>
            <person name="Martin F.M."/>
            <person name="Hacquard S."/>
        </authorList>
    </citation>
    <scope>NUCLEOTIDE SEQUENCE</scope>
    <source>
        <strain evidence="2">FSSC 5 MPI-SDFR-AT-0091</strain>
    </source>
</reference>
<feature type="region of interest" description="Disordered" evidence="1">
    <location>
        <begin position="16"/>
        <end position="70"/>
    </location>
</feature>
<accession>A0A9P9G4Z3</accession>
<sequence length="1539" mass="174972">MEFRFVDEHDPAALRRRRLQAERTQRWRQRQKQNIETTNHQAESSRTAEFAVENVQTRPENSSLVDTREFGPDEISSGDIFITLSREDDDLGIVDTEPAYYDEEPVDAYGAEEREDQTESGTPEVYAEVQADLLNGNTWSDLQHATQKFLQQYLVGIHGCGAQEHRESLAAHIEAEGTTNHHGLAELFPRSVPHTLDKHHFLESQTDSETPSLSPTQWQELFCGHTFRQFEGKPKQACLHTEHSLNTPPVISFDIDSILGFVTSPATAAHGIRFYSAPQYGQNISTDVHLTLDRVDPDPERPRLIPSRLKDVPHFIFARAEGADFITFHLFFPHLPCSRDFNRLTDEQLSRWFDDIFYPAVRQVYDVDRLQHLPASYRHALATCRAPKVEDRLLETLTYRTQLQMTYFLPPQGLQQLWDHVLAAVCQPGLQDFRDPELFMEAKGTKLLFKYPDAPFDLLAVMNNFDCKLHRVLDFSYICSDRLYIDVGKETCPMHNGVPSPEPQTYLWRRCCIRHHLGHLYDGRIPKSGQNFYHESMLRDAGGMTILTPPSSRLRRGGILYGQMYSLTKEIVDAARTFPFQNPDLRQLALDPQLRNGVQSICGKPASGKTATDRAYLASKRRCHYGLTDSKQRSFGVREEYRISWALFQSVLTALRSLAPDARSIKLPGPPLHLWTVRSPVFIDFVWHNINKFTTGFELARAQCSTGLTTWEQTKIMDMFLRCLRVAVGGHDYSREGALWWSRRELPQPVGLPQVCYGLGFSQTLEQYGYCWIEPRINWALLRFLPDSTDSVLFGNGTLHQRYLKYGGHVRHFFDLSRRADLGLDWLRQYPREDVITDQIVSWLCHICLQQMRADVLHSIQGDLRPKVRNTILDDHVDFCRKGLSAALVNVAQCKRGRPRRYSTSESKAAADVERRRARRQNAAPVQRDTVHANSHSLVFPLLPLPPRGGAGWVNVFSDFYNPANPTDIPEPDKTDISQFLPRIDPQPLQDIEEHVMADIETFTEAIDTASSPNHGSPGAGQAVAFDTASEISPQTENSEPDTVGHLAQGLAEQLVKFQGCCNDCHIAAQRNHMEDPNEQISLAMYLEFTPELGPDALSKEAIAHQKDDLAGKMSPESRRQAFCGLDSRAEIPHICLDEDERVSNDAGVTFDVDSVVTFPSNLAVAKQGIRWSPTRTTVSDLQSDLHLRSIPVTYLDANGKQHQVHWPVHQIPHYTFGRVVGFEDISLYLLFPNLYREKQTCSKLRDGDFRLWMDGILLPAIYQCYSTAHAQHYPSSYDHSRYNSTARGVETLSRRVHAVAREQQLVYFLPPEALADVWANILATVQPGFRQFQDVTILLQAKNLKVLTKDVTWEKMVSRFQTYWASAIDESHTTTDVYFDVGKETCPQQASQVVPWSQLAAGAIEDPTEKRAETLLYRRCCLESYGLQVSSGSAGDQETQKQVFYPFSMLRDTGSLTIETGKRSLRRAAGLLYSQFYPSVKEVFAAGNVYPFTNVAIETLALDKKLRKTWELVGGGLSHQPEALIKTYLYTKLRCHYC</sequence>
<dbReference type="EMBL" id="JAGTJS010000029">
    <property type="protein sequence ID" value="KAH7232461.1"/>
    <property type="molecule type" value="Genomic_DNA"/>
</dbReference>
<keyword evidence="3" id="KW-1185">Reference proteome</keyword>
<name>A0A9P9G4Z3_FUSSL</name>
<feature type="compositionally biased region" description="Polar residues" evidence="1">
    <location>
        <begin position="54"/>
        <end position="65"/>
    </location>
</feature>
<proteinExistence type="predicted"/>
<comment type="caution">
    <text evidence="2">The sequence shown here is derived from an EMBL/GenBank/DDBJ whole genome shotgun (WGS) entry which is preliminary data.</text>
</comment>
<gene>
    <name evidence="2" type="ORF">B0J15DRAFT_572409</name>
</gene>
<feature type="compositionally biased region" description="Polar residues" evidence="1">
    <location>
        <begin position="32"/>
        <end position="47"/>
    </location>
</feature>
<feature type="compositionally biased region" description="Basic and acidic residues" evidence="1">
    <location>
        <begin position="16"/>
        <end position="25"/>
    </location>
</feature>
<organism evidence="2 3">
    <name type="scientific">Fusarium solani</name>
    <name type="common">Filamentous fungus</name>
    <dbReference type="NCBI Taxonomy" id="169388"/>
    <lineage>
        <taxon>Eukaryota</taxon>
        <taxon>Fungi</taxon>
        <taxon>Dikarya</taxon>
        <taxon>Ascomycota</taxon>
        <taxon>Pezizomycotina</taxon>
        <taxon>Sordariomycetes</taxon>
        <taxon>Hypocreomycetidae</taxon>
        <taxon>Hypocreales</taxon>
        <taxon>Nectriaceae</taxon>
        <taxon>Fusarium</taxon>
        <taxon>Fusarium solani species complex</taxon>
    </lineage>
</organism>
<protein>
    <submittedName>
        <fullName evidence="2">Uncharacterized protein</fullName>
    </submittedName>
</protein>
<dbReference type="Proteomes" id="UP000736672">
    <property type="component" value="Unassembled WGS sequence"/>
</dbReference>
<evidence type="ECO:0000256" key="1">
    <source>
        <dbReference type="SAM" id="MobiDB-lite"/>
    </source>
</evidence>